<evidence type="ECO:0000313" key="2">
    <source>
        <dbReference type="EMBL" id="BAT85046.1"/>
    </source>
</evidence>
<evidence type="ECO:0000313" key="3">
    <source>
        <dbReference type="Proteomes" id="UP000291084"/>
    </source>
</evidence>
<reference evidence="2 3" key="1">
    <citation type="journal article" date="2015" name="Sci. Rep.">
        <title>The power of single molecule real-time sequencing technology in the de novo assembly of a eukaryotic genome.</title>
        <authorList>
            <person name="Sakai H."/>
            <person name="Naito K."/>
            <person name="Ogiso-Tanaka E."/>
            <person name="Takahashi Y."/>
            <person name="Iseki K."/>
            <person name="Muto C."/>
            <person name="Satou K."/>
            <person name="Teruya K."/>
            <person name="Shiroma A."/>
            <person name="Shimoji M."/>
            <person name="Hirano T."/>
            <person name="Itoh T."/>
            <person name="Kaga A."/>
            <person name="Tomooka N."/>
        </authorList>
    </citation>
    <scope>NUCLEOTIDE SEQUENCE [LARGE SCALE GENOMIC DNA]</scope>
    <source>
        <strain evidence="3">cv. Shumari</strain>
    </source>
</reference>
<dbReference type="Proteomes" id="UP000291084">
    <property type="component" value="Chromosome 4"/>
</dbReference>
<organism evidence="2 3">
    <name type="scientific">Vigna angularis var. angularis</name>
    <dbReference type="NCBI Taxonomy" id="157739"/>
    <lineage>
        <taxon>Eukaryota</taxon>
        <taxon>Viridiplantae</taxon>
        <taxon>Streptophyta</taxon>
        <taxon>Embryophyta</taxon>
        <taxon>Tracheophyta</taxon>
        <taxon>Spermatophyta</taxon>
        <taxon>Magnoliopsida</taxon>
        <taxon>eudicotyledons</taxon>
        <taxon>Gunneridae</taxon>
        <taxon>Pentapetalae</taxon>
        <taxon>rosids</taxon>
        <taxon>fabids</taxon>
        <taxon>Fabales</taxon>
        <taxon>Fabaceae</taxon>
        <taxon>Papilionoideae</taxon>
        <taxon>50 kb inversion clade</taxon>
        <taxon>NPAAA clade</taxon>
        <taxon>indigoferoid/millettioid clade</taxon>
        <taxon>Phaseoleae</taxon>
        <taxon>Vigna</taxon>
    </lineage>
</organism>
<protein>
    <submittedName>
        <fullName evidence="2">Uncharacterized protein</fullName>
    </submittedName>
</protein>
<dbReference type="AlphaFoldDB" id="A0A0S3RWS8"/>
<feature type="region of interest" description="Disordered" evidence="1">
    <location>
        <begin position="37"/>
        <end position="63"/>
    </location>
</feature>
<keyword evidence="3" id="KW-1185">Reference proteome</keyword>
<name>A0A0S3RWS8_PHAAN</name>
<gene>
    <name evidence="2" type="primary">Vigan.04G253800</name>
    <name evidence="2" type="ORF">VIGAN_04253800</name>
</gene>
<feature type="non-terminal residue" evidence="2">
    <location>
        <position position="1"/>
    </location>
</feature>
<dbReference type="EMBL" id="AP015037">
    <property type="protein sequence ID" value="BAT85046.1"/>
    <property type="molecule type" value="Genomic_DNA"/>
</dbReference>
<accession>A0A0S3RWS8</accession>
<proteinExistence type="predicted"/>
<sequence>YAAGNVDCVAVEKLSISKRSELASLAASSSTTRALAGNEKFSGFGDGSSGGRNTSNESRGGSSSATLFATFSFVIGLLGFSTGKVNPSVNGTLTELVTL</sequence>
<feature type="compositionally biased region" description="Polar residues" evidence="1">
    <location>
        <begin position="52"/>
        <end position="61"/>
    </location>
</feature>
<evidence type="ECO:0000256" key="1">
    <source>
        <dbReference type="SAM" id="MobiDB-lite"/>
    </source>
</evidence>